<organism evidence="2 3">
    <name type="scientific">Agromyces marinus</name>
    <dbReference type="NCBI Taxonomy" id="1389020"/>
    <lineage>
        <taxon>Bacteria</taxon>
        <taxon>Bacillati</taxon>
        <taxon>Actinomycetota</taxon>
        <taxon>Actinomycetes</taxon>
        <taxon>Micrococcales</taxon>
        <taxon>Microbacteriaceae</taxon>
        <taxon>Agromyces</taxon>
    </lineage>
</organism>
<dbReference type="EMBL" id="AP027734">
    <property type="protein sequence ID" value="BDZ55215.1"/>
    <property type="molecule type" value="Genomic_DNA"/>
</dbReference>
<name>A0ABM8H358_9MICO</name>
<reference evidence="3" key="1">
    <citation type="journal article" date="2019" name="Int. J. Syst. Evol. Microbiol.">
        <title>The Global Catalogue of Microorganisms (GCM) 10K type strain sequencing project: providing services to taxonomists for standard genome sequencing and annotation.</title>
        <authorList>
            <consortium name="The Broad Institute Genomics Platform"/>
            <consortium name="The Broad Institute Genome Sequencing Center for Infectious Disease"/>
            <person name="Wu L."/>
            <person name="Ma J."/>
        </authorList>
    </citation>
    <scope>NUCLEOTIDE SEQUENCE [LARGE SCALE GENOMIC DNA]</scope>
    <source>
        <strain evidence="3">NBRC 109019</strain>
    </source>
</reference>
<protein>
    <submittedName>
        <fullName evidence="2">Uncharacterized protein</fullName>
    </submittedName>
</protein>
<sequence length="159" mass="16207">MKGSPLHATRIVAALVFAAALTIPPAQSATASESDVQARIDQVMADYPDGVQTAPNEVSWEDGQVILTVVDPDAPTTRAIGSCVTGTHCVYSGSNLTGSKLTFSTCTTQSVAPLGGPVKSIANARSSVTVRAYSDLGALGSVAGTVRETVDLGSGLTER</sequence>
<proteinExistence type="predicted"/>
<dbReference type="Pfam" id="PF03995">
    <property type="entry name" value="Inhibitor_I36"/>
    <property type="match status" value="1"/>
</dbReference>
<evidence type="ECO:0000313" key="3">
    <source>
        <dbReference type="Proteomes" id="UP001321477"/>
    </source>
</evidence>
<feature type="chain" id="PRO_5046649542" evidence="1">
    <location>
        <begin position="29"/>
        <end position="159"/>
    </location>
</feature>
<keyword evidence="1" id="KW-0732">Signal</keyword>
<gene>
    <name evidence="2" type="ORF">GCM10025870_22880</name>
</gene>
<dbReference type="Proteomes" id="UP001321477">
    <property type="component" value="Chromosome"/>
</dbReference>
<evidence type="ECO:0000256" key="1">
    <source>
        <dbReference type="SAM" id="SignalP"/>
    </source>
</evidence>
<accession>A0ABM8H358</accession>
<keyword evidence="3" id="KW-1185">Reference proteome</keyword>
<evidence type="ECO:0000313" key="2">
    <source>
        <dbReference type="EMBL" id="BDZ55215.1"/>
    </source>
</evidence>
<feature type="signal peptide" evidence="1">
    <location>
        <begin position="1"/>
        <end position="28"/>
    </location>
</feature>